<dbReference type="Proteomes" id="UP000230750">
    <property type="component" value="Unassembled WGS sequence"/>
</dbReference>
<reference evidence="6 7" key="1">
    <citation type="journal article" date="2017" name="PLoS Biol.">
        <title>The sea cucumber genome provides insights into morphological evolution and visceral regeneration.</title>
        <authorList>
            <person name="Zhang X."/>
            <person name="Sun L."/>
            <person name="Yuan J."/>
            <person name="Sun Y."/>
            <person name="Gao Y."/>
            <person name="Zhang L."/>
            <person name="Li S."/>
            <person name="Dai H."/>
            <person name="Hamel J.F."/>
            <person name="Liu C."/>
            <person name="Yu Y."/>
            <person name="Liu S."/>
            <person name="Lin W."/>
            <person name="Guo K."/>
            <person name="Jin S."/>
            <person name="Xu P."/>
            <person name="Storey K.B."/>
            <person name="Huan P."/>
            <person name="Zhang T."/>
            <person name="Zhou Y."/>
            <person name="Zhang J."/>
            <person name="Lin C."/>
            <person name="Li X."/>
            <person name="Xing L."/>
            <person name="Huo D."/>
            <person name="Sun M."/>
            <person name="Wang L."/>
            <person name="Mercier A."/>
            <person name="Li F."/>
            <person name="Yang H."/>
            <person name="Xiang J."/>
        </authorList>
    </citation>
    <scope>NUCLEOTIDE SEQUENCE [LARGE SCALE GENOMIC DNA]</scope>
    <source>
        <strain evidence="6">Shaxun</strain>
        <tissue evidence="6">Muscle</tissue>
    </source>
</reference>
<comment type="similarity">
    <text evidence="1">Belongs to the ANKRD34 family.</text>
</comment>
<dbReference type="Pfam" id="PF12796">
    <property type="entry name" value="Ank_2"/>
    <property type="match status" value="1"/>
</dbReference>
<evidence type="ECO:0000256" key="2">
    <source>
        <dbReference type="ARBA" id="ARBA00022737"/>
    </source>
</evidence>
<dbReference type="PROSITE" id="PS50297">
    <property type="entry name" value="ANK_REP_REGION"/>
    <property type="match status" value="1"/>
</dbReference>
<feature type="repeat" description="ANK" evidence="4">
    <location>
        <begin position="26"/>
        <end position="58"/>
    </location>
</feature>
<dbReference type="PANTHER" id="PTHR24156:SF3">
    <property type="entry name" value="ANKYRIN REPEAT DOMAIN-CONTAINING PROTEIN 34C-LIKE"/>
    <property type="match status" value="1"/>
</dbReference>
<dbReference type="Gene3D" id="1.25.40.20">
    <property type="entry name" value="Ankyrin repeat-containing domain"/>
    <property type="match status" value="1"/>
</dbReference>
<accession>A0A2G8JBP6</accession>
<gene>
    <name evidence="6" type="ORF">BSL78_30033</name>
</gene>
<keyword evidence="3 4" id="KW-0040">ANK repeat</keyword>
<name>A0A2G8JBP6_STIJA</name>
<dbReference type="EMBL" id="MRZV01002718">
    <property type="protein sequence ID" value="PIK33153.1"/>
    <property type="molecule type" value="Genomic_DNA"/>
</dbReference>
<protein>
    <submittedName>
        <fullName evidence="6">Putative ankyrin repeat domain-containing protein 34C-like</fullName>
    </submittedName>
</protein>
<dbReference type="OrthoDB" id="539213at2759"/>
<evidence type="ECO:0000256" key="5">
    <source>
        <dbReference type="SAM" id="MobiDB-lite"/>
    </source>
</evidence>
<keyword evidence="7" id="KW-1185">Reference proteome</keyword>
<organism evidence="6 7">
    <name type="scientific">Stichopus japonicus</name>
    <name type="common">Sea cucumber</name>
    <dbReference type="NCBI Taxonomy" id="307972"/>
    <lineage>
        <taxon>Eukaryota</taxon>
        <taxon>Metazoa</taxon>
        <taxon>Echinodermata</taxon>
        <taxon>Eleutherozoa</taxon>
        <taxon>Echinozoa</taxon>
        <taxon>Holothuroidea</taxon>
        <taxon>Aspidochirotacea</taxon>
        <taxon>Aspidochirotida</taxon>
        <taxon>Stichopodidae</taxon>
        <taxon>Apostichopus</taxon>
    </lineage>
</organism>
<feature type="repeat" description="ANK" evidence="4">
    <location>
        <begin position="59"/>
        <end position="99"/>
    </location>
</feature>
<dbReference type="InterPro" id="IPR002110">
    <property type="entry name" value="Ankyrin_rpt"/>
</dbReference>
<evidence type="ECO:0000256" key="4">
    <source>
        <dbReference type="PROSITE-ProRule" id="PRU00023"/>
    </source>
</evidence>
<dbReference type="SUPFAM" id="SSF48403">
    <property type="entry name" value="Ankyrin repeat"/>
    <property type="match status" value="1"/>
</dbReference>
<dbReference type="PANTHER" id="PTHR24156">
    <property type="entry name" value="ANK_REP_REGION DOMAIN-CONTAINING PROTEIN"/>
    <property type="match status" value="1"/>
</dbReference>
<dbReference type="InterPro" id="IPR036770">
    <property type="entry name" value="Ankyrin_rpt-contain_sf"/>
</dbReference>
<evidence type="ECO:0000313" key="7">
    <source>
        <dbReference type="Proteomes" id="UP000230750"/>
    </source>
</evidence>
<dbReference type="PROSITE" id="PS50088">
    <property type="entry name" value="ANK_REPEAT"/>
    <property type="match status" value="2"/>
</dbReference>
<dbReference type="SMART" id="SM00248">
    <property type="entry name" value="ANK"/>
    <property type="match status" value="4"/>
</dbReference>
<keyword evidence="2" id="KW-0677">Repeat</keyword>
<feature type="region of interest" description="Disordered" evidence="5">
    <location>
        <begin position="349"/>
        <end position="392"/>
    </location>
</feature>
<evidence type="ECO:0000256" key="1">
    <source>
        <dbReference type="ARBA" id="ARBA00010029"/>
    </source>
</evidence>
<dbReference type="STRING" id="307972.A0A2G8JBP6"/>
<dbReference type="InterPro" id="IPR042637">
    <property type="entry name" value="AN34A/B/C"/>
</dbReference>
<evidence type="ECO:0000256" key="3">
    <source>
        <dbReference type="ARBA" id="ARBA00023043"/>
    </source>
</evidence>
<evidence type="ECO:0000313" key="6">
    <source>
        <dbReference type="EMBL" id="PIK33153.1"/>
    </source>
</evidence>
<comment type="caution">
    <text evidence="6">The sequence shown here is derived from an EMBL/GenBank/DDBJ whole genome shotgun (WGS) entry which is preliminary data.</text>
</comment>
<proteinExistence type="inferred from homology"/>
<dbReference type="AlphaFoldDB" id="A0A2G8JBP6"/>
<sequence length="561" mass="61831">MLIDTYSTGDYKKDMSTRKLEAVLGADSTALIKAVSKGRFKLTKLLVEGGAEINTKDGDGRSALMVACMLKPNEEDNDLQLRLIKLLLENGANINDTDKHGKTALIYACSEKGSSDVVETLLLSEADPRAVDRSGSSALVHAVNSGNSDVLTLLVNACKAKGKEVIIITTKENNNDKRETRQYLDVPPPLVKTPPVYKCVEPRDISYHLPQQLTEEQSNAKQDVAKDVCINVSEDEVNAKPGELLHSSMNVPITCLPAPLYTLNRRESIGHINVSSFRAALPEEDEVDDSNEVVLRITDPTKSVSPRRKRILRRRQSSDSFYADTNQGRWSHEGSMSSLCSSCHSMVSSSRNRSLTNSPEPRPPVSSPKTIKERRRRSLPGMPPPLRKSQTVHAIRVPGYLLEDCKASSPARSCPDYLQDQKLAEEDEAGTGDESWDSESSINDMKASHFTEGIAPSIAQHAGVQQNKVRCRRGSAPHLLNDELAQKRPGFLPALKTNPDVPIPSIGCSFESITDSKPRFSRLDRRCSFQADDIGRLTKLFNPTLVRDRSCSQDELSKTGL</sequence>